<keyword evidence="1" id="KW-0560">Oxidoreductase</keyword>
<dbReference type="SUPFAM" id="SSF54373">
    <property type="entry name" value="FAD-linked reductases, C-terminal domain"/>
    <property type="match status" value="1"/>
</dbReference>
<dbReference type="PANTHER" id="PTHR13847">
    <property type="entry name" value="SARCOSINE DEHYDROGENASE-RELATED"/>
    <property type="match status" value="1"/>
</dbReference>
<reference evidence="3 4" key="1">
    <citation type="submission" date="2020-03" db="EMBL/GenBank/DDBJ databases">
        <title>Roseomonas selenitidurans sp. nov. isolated from soil.</title>
        <authorList>
            <person name="Liu H."/>
        </authorList>
    </citation>
    <scope>NUCLEOTIDE SEQUENCE [LARGE SCALE GENOMIC DNA]</scope>
    <source>
        <strain evidence="3 4">JCM 15073</strain>
    </source>
</reference>
<feature type="domain" description="FAD dependent oxidoreductase" evidence="2">
    <location>
        <begin position="5"/>
        <end position="395"/>
    </location>
</feature>
<dbReference type="PANTHER" id="PTHR13847:SF289">
    <property type="entry name" value="GLYCINE OXIDASE"/>
    <property type="match status" value="1"/>
</dbReference>
<dbReference type="EMBL" id="JAAVTX010000001">
    <property type="protein sequence ID" value="NKE43782.1"/>
    <property type="molecule type" value="Genomic_DNA"/>
</dbReference>
<comment type="caution">
    <text evidence="3">The sequence shown here is derived from an EMBL/GenBank/DDBJ whole genome shotgun (WGS) entry which is preliminary data.</text>
</comment>
<organism evidence="3 4">
    <name type="scientific">Falsiroseomonas frigidaquae</name>
    <dbReference type="NCBI Taxonomy" id="487318"/>
    <lineage>
        <taxon>Bacteria</taxon>
        <taxon>Pseudomonadati</taxon>
        <taxon>Pseudomonadota</taxon>
        <taxon>Alphaproteobacteria</taxon>
        <taxon>Acetobacterales</taxon>
        <taxon>Roseomonadaceae</taxon>
        <taxon>Falsiroseomonas</taxon>
    </lineage>
</organism>
<evidence type="ECO:0000313" key="3">
    <source>
        <dbReference type="EMBL" id="NKE43782.1"/>
    </source>
</evidence>
<dbReference type="Gene3D" id="3.50.50.60">
    <property type="entry name" value="FAD/NAD(P)-binding domain"/>
    <property type="match status" value="2"/>
</dbReference>
<evidence type="ECO:0000313" key="4">
    <source>
        <dbReference type="Proteomes" id="UP000765160"/>
    </source>
</evidence>
<dbReference type="InterPro" id="IPR006076">
    <property type="entry name" value="FAD-dep_OxRdtase"/>
</dbReference>
<dbReference type="Pfam" id="PF01266">
    <property type="entry name" value="DAO"/>
    <property type="match status" value="1"/>
</dbReference>
<keyword evidence="4" id="KW-1185">Reference proteome</keyword>
<dbReference type="Proteomes" id="UP000765160">
    <property type="component" value="Unassembled WGS sequence"/>
</dbReference>
<gene>
    <name evidence="3" type="ORF">HB662_03265</name>
</gene>
<dbReference type="SUPFAM" id="SSF51905">
    <property type="entry name" value="FAD/NAD(P)-binding domain"/>
    <property type="match status" value="1"/>
</dbReference>
<dbReference type="InterPro" id="IPR036188">
    <property type="entry name" value="FAD/NAD-bd_sf"/>
</dbReference>
<accession>A0ABX1EUQ8</accession>
<protein>
    <submittedName>
        <fullName evidence="3">FAD-binding oxidoreductase</fullName>
    </submittedName>
</protein>
<proteinExistence type="predicted"/>
<dbReference type="Gene3D" id="3.30.9.10">
    <property type="entry name" value="D-Amino Acid Oxidase, subunit A, domain 2"/>
    <property type="match status" value="1"/>
</dbReference>
<evidence type="ECO:0000259" key="2">
    <source>
        <dbReference type="Pfam" id="PF01266"/>
    </source>
</evidence>
<evidence type="ECO:0000256" key="1">
    <source>
        <dbReference type="ARBA" id="ARBA00023002"/>
    </source>
</evidence>
<name>A0ABX1EUQ8_9PROT</name>
<sequence>MAGSVLVLGAGMVGVSVALQLQRRGRQVVLVDRQPPGEGASFGNGGLIQREAVFPHPFPRKLSEILRIARNRSVDAVYHPTALPGIALPLLRYWWHSSPERYAQAQAGHAALIATCLDEHLALARGTPAMALLRPIGWMRLYATPEAMAAALAEAERAHRLHGVNFVALDSQALAAAEPHLLAAREGAIHWTDPLSVSDPQALTLAYAALFTEAGGSIARGDATTLERHGAGWRVTTPQGPVEAAEVVIALGAGAGAVTRRLGYAPPLFGKRGYHMHYRLRGNAVLHRPILDTQSGFLLAPMRAGVRLTTGAEFAVAEAPPTPVQLARAEPLARRLLPLEDRVEDKPWLGVRPCTPDMLPVIGRLPGQQGAWCAFGHAHQGLTLGPTTGRLLAEMMTGEAPFLPPEPYRAERFR</sequence>